<feature type="transmembrane region" description="Helical" evidence="1">
    <location>
        <begin position="89"/>
        <end position="107"/>
    </location>
</feature>
<keyword evidence="3" id="KW-1185">Reference proteome</keyword>
<protein>
    <recommendedName>
        <fullName evidence="4">DUF4149 domain-containing protein</fullName>
    </recommendedName>
</protein>
<dbReference type="AlphaFoldDB" id="A0A1S8DHW0"/>
<feature type="transmembrane region" description="Helical" evidence="1">
    <location>
        <begin position="20"/>
        <end position="39"/>
    </location>
</feature>
<keyword evidence="1" id="KW-0812">Transmembrane</keyword>
<dbReference type="STRING" id="254161.SAMN05216256_106123"/>
<name>A0A1S8DHW0_9GAMM</name>
<dbReference type="Proteomes" id="UP000242847">
    <property type="component" value="Unassembled WGS sequence"/>
</dbReference>
<sequence length="141" mass="15220">MTEQAASSGGPARHGAGRIAWQLLLTLWVGAVWSLHFILLPGLQHMGLAPLLVEEAASVLRPSVMLIALVAGALQLLQLGMRRAGWRDLRVQMLVLVLLAAGAFFGFRLQPNPLYGIFCYLVVAFAGLVLAVQPRPDEVRG</sequence>
<evidence type="ECO:0008006" key="4">
    <source>
        <dbReference type="Google" id="ProtNLM"/>
    </source>
</evidence>
<reference evidence="2 3" key="1">
    <citation type="submission" date="2017-01" db="EMBL/GenBank/DDBJ databases">
        <title>Draft genome sequence of Pseudomonas pachastrellae type strain CCUG 46540T from a deep sea.</title>
        <authorList>
            <person name="Gomila M."/>
            <person name="Mulet M."/>
            <person name="Lalucat J."/>
            <person name="Garcia-Valdes E."/>
        </authorList>
    </citation>
    <scope>NUCLEOTIDE SEQUENCE [LARGE SCALE GENOMIC DNA]</scope>
    <source>
        <strain evidence="2 3">CCUG 46540</strain>
    </source>
</reference>
<dbReference type="RefSeq" id="WP_083726872.1">
    <property type="nucleotide sequence ID" value="NZ_FOUD01000006.1"/>
</dbReference>
<organism evidence="2 3">
    <name type="scientific">Halopseudomonas pachastrellae</name>
    <dbReference type="NCBI Taxonomy" id="254161"/>
    <lineage>
        <taxon>Bacteria</taxon>
        <taxon>Pseudomonadati</taxon>
        <taxon>Pseudomonadota</taxon>
        <taxon>Gammaproteobacteria</taxon>
        <taxon>Pseudomonadales</taxon>
        <taxon>Pseudomonadaceae</taxon>
        <taxon>Halopseudomonas</taxon>
    </lineage>
</organism>
<dbReference type="OrthoDB" id="6894044at2"/>
<keyword evidence="1" id="KW-0472">Membrane</keyword>
<proteinExistence type="predicted"/>
<dbReference type="EMBL" id="MUBC01000016">
    <property type="protein sequence ID" value="ONM44212.1"/>
    <property type="molecule type" value="Genomic_DNA"/>
</dbReference>
<feature type="transmembrane region" description="Helical" evidence="1">
    <location>
        <begin position="113"/>
        <end position="132"/>
    </location>
</feature>
<keyword evidence="1" id="KW-1133">Transmembrane helix</keyword>
<feature type="transmembrane region" description="Helical" evidence="1">
    <location>
        <begin position="59"/>
        <end position="77"/>
    </location>
</feature>
<accession>A0A1S8DHW0</accession>
<evidence type="ECO:0000313" key="3">
    <source>
        <dbReference type="Proteomes" id="UP000242847"/>
    </source>
</evidence>
<evidence type="ECO:0000313" key="2">
    <source>
        <dbReference type="EMBL" id="ONM44212.1"/>
    </source>
</evidence>
<evidence type="ECO:0000256" key="1">
    <source>
        <dbReference type="SAM" id="Phobius"/>
    </source>
</evidence>
<comment type="caution">
    <text evidence="2">The sequence shown here is derived from an EMBL/GenBank/DDBJ whole genome shotgun (WGS) entry which is preliminary data.</text>
</comment>
<gene>
    <name evidence="2" type="ORF">BXT89_09045</name>
</gene>